<sequence length="96" mass="11219">MLRLTQLIKPYGVRNYTPQQTKKYVDLSSYTLTDIMVLVTDGAITDRNIFSPIKTLEEVQVEHKFPTSSFVNQKLIIQRLSLVETKYKILYIYMQG</sequence>
<dbReference type="AlphaFoldDB" id="A0A6C0C7X0"/>
<dbReference type="EMBL" id="MN739356">
    <property type="protein sequence ID" value="QHT00531.1"/>
    <property type="molecule type" value="Genomic_DNA"/>
</dbReference>
<evidence type="ECO:0000313" key="1">
    <source>
        <dbReference type="EMBL" id="QHT00531.1"/>
    </source>
</evidence>
<name>A0A6C0C7X0_9ZZZZ</name>
<proteinExistence type="predicted"/>
<accession>A0A6C0C7X0</accession>
<reference evidence="1" key="1">
    <citation type="journal article" date="2020" name="Nature">
        <title>Giant virus diversity and host interactions through global metagenomics.</title>
        <authorList>
            <person name="Schulz F."/>
            <person name="Roux S."/>
            <person name="Paez-Espino D."/>
            <person name="Jungbluth S."/>
            <person name="Walsh D.A."/>
            <person name="Denef V.J."/>
            <person name="McMahon K.D."/>
            <person name="Konstantinidis K.T."/>
            <person name="Eloe-Fadrosh E.A."/>
            <person name="Kyrpides N.C."/>
            <person name="Woyke T."/>
        </authorList>
    </citation>
    <scope>NUCLEOTIDE SEQUENCE</scope>
    <source>
        <strain evidence="1">GVMAG-M-3300020192-26</strain>
    </source>
</reference>
<protein>
    <submittedName>
        <fullName evidence="1">Uncharacterized protein</fullName>
    </submittedName>
</protein>
<organism evidence="1">
    <name type="scientific">viral metagenome</name>
    <dbReference type="NCBI Taxonomy" id="1070528"/>
    <lineage>
        <taxon>unclassified sequences</taxon>
        <taxon>metagenomes</taxon>
        <taxon>organismal metagenomes</taxon>
    </lineage>
</organism>